<feature type="domain" description="DUF1559" evidence="2">
    <location>
        <begin position="42"/>
        <end position="335"/>
    </location>
</feature>
<dbReference type="Gene3D" id="3.30.700.10">
    <property type="entry name" value="Glycoprotein, Type 4 Pilin"/>
    <property type="match status" value="1"/>
</dbReference>
<dbReference type="AlphaFoldDB" id="A0A517TZC2"/>
<keyword evidence="4" id="KW-1185">Reference proteome</keyword>
<dbReference type="EMBL" id="CP036339">
    <property type="protein sequence ID" value="QDT73727.1"/>
    <property type="molecule type" value="Genomic_DNA"/>
</dbReference>
<dbReference type="PANTHER" id="PTHR30093">
    <property type="entry name" value="GENERAL SECRETION PATHWAY PROTEIN G"/>
    <property type="match status" value="1"/>
</dbReference>
<dbReference type="InterPro" id="IPR045584">
    <property type="entry name" value="Pilin-like"/>
</dbReference>
<dbReference type="SUPFAM" id="SSF54523">
    <property type="entry name" value="Pili subunits"/>
    <property type="match status" value="1"/>
</dbReference>
<dbReference type="InterPro" id="IPR011453">
    <property type="entry name" value="DUF1559"/>
</dbReference>
<keyword evidence="1" id="KW-0812">Transmembrane</keyword>
<dbReference type="PANTHER" id="PTHR30093:SF2">
    <property type="entry name" value="TYPE II SECRETION SYSTEM PROTEIN H"/>
    <property type="match status" value="1"/>
</dbReference>
<dbReference type="NCBIfam" id="TIGR02532">
    <property type="entry name" value="IV_pilin_GFxxxE"/>
    <property type="match status" value="1"/>
</dbReference>
<keyword evidence="1" id="KW-1133">Transmembrane helix</keyword>
<evidence type="ECO:0000256" key="1">
    <source>
        <dbReference type="SAM" id="Phobius"/>
    </source>
</evidence>
<organism evidence="3 4">
    <name type="scientific">Lacipirellula limnantheis</name>
    <dbReference type="NCBI Taxonomy" id="2528024"/>
    <lineage>
        <taxon>Bacteria</taxon>
        <taxon>Pseudomonadati</taxon>
        <taxon>Planctomycetota</taxon>
        <taxon>Planctomycetia</taxon>
        <taxon>Pirellulales</taxon>
        <taxon>Lacipirellulaceae</taxon>
        <taxon>Lacipirellula</taxon>
    </lineage>
</organism>
<accession>A0A517TZC2</accession>
<proteinExistence type="predicted"/>
<feature type="transmembrane region" description="Helical" evidence="1">
    <location>
        <begin position="20"/>
        <end position="41"/>
    </location>
</feature>
<dbReference type="InterPro" id="IPR027558">
    <property type="entry name" value="Pre_pil_HX9DG_C"/>
</dbReference>
<dbReference type="NCBIfam" id="TIGR04294">
    <property type="entry name" value="pre_pil_HX9DG"/>
    <property type="match status" value="1"/>
</dbReference>
<evidence type="ECO:0000313" key="3">
    <source>
        <dbReference type="EMBL" id="QDT73727.1"/>
    </source>
</evidence>
<sequence>MNGTQETQSGRGVARAAFTLVELLVVIAIIGVLVALLLPAVQAAREAARRMNCSNNLKNLALATQTYEGAKKQFPISVPPGTQPCGGAELANYDTGQIEYLGPNACDRLAAQGASGKGWITELLPYMEQQGLYSQFESSGAFTGTFNVGQGLLRNNDQARAARQTLLSIFSCPSDPSSKSLSDGQRGFVGRKESVATTNYKGVIGDTVILMDNPRWNGDWGAMPDCHDRVGCTGIFWRNSYFTPVKLKTVTDGTSNTFLIGEAVVELDAHSMAYYSDGDWASTSQQLNYVPQDPSPQWVYDNWWEVRGFRSRHPGGAQFAMVDGSVHFVNEGVDHKLYRALSTRNREETASLQ</sequence>
<gene>
    <name evidence="3" type="ORF">I41_29180</name>
</gene>
<evidence type="ECO:0000313" key="4">
    <source>
        <dbReference type="Proteomes" id="UP000317909"/>
    </source>
</evidence>
<dbReference type="Pfam" id="PF07596">
    <property type="entry name" value="SBP_bac_10"/>
    <property type="match status" value="1"/>
</dbReference>
<dbReference type="RefSeq" id="WP_168206906.1">
    <property type="nucleotide sequence ID" value="NZ_CP036339.1"/>
</dbReference>
<evidence type="ECO:0000259" key="2">
    <source>
        <dbReference type="Pfam" id="PF07596"/>
    </source>
</evidence>
<dbReference type="KEGG" id="llh:I41_29180"/>
<dbReference type="InterPro" id="IPR012902">
    <property type="entry name" value="N_methyl_site"/>
</dbReference>
<dbReference type="Pfam" id="PF07963">
    <property type="entry name" value="N_methyl"/>
    <property type="match status" value="1"/>
</dbReference>
<protein>
    <recommendedName>
        <fullName evidence="2">DUF1559 domain-containing protein</fullName>
    </recommendedName>
</protein>
<name>A0A517TZC2_9BACT</name>
<dbReference type="Proteomes" id="UP000317909">
    <property type="component" value="Chromosome"/>
</dbReference>
<keyword evidence="1" id="KW-0472">Membrane</keyword>
<reference evidence="3 4" key="1">
    <citation type="submission" date="2019-02" db="EMBL/GenBank/DDBJ databases">
        <title>Deep-cultivation of Planctomycetes and their phenomic and genomic characterization uncovers novel biology.</title>
        <authorList>
            <person name="Wiegand S."/>
            <person name="Jogler M."/>
            <person name="Boedeker C."/>
            <person name="Pinto D."/>
            <person name="Vollmers J."/>
            <person name="Rivas-Marin E."/>
            <person name="Kohn T."/>
            <person name="Peeters S.H."/>
            <person name="Heuer A."/>
            <person name="Rast P."/>
            <person name="Oberbeckmann S."/>
            <person name="Bunk B."/>
            <person name="Jeske O."/>
            <person name="Meyerdierks A."/>
            <person name="Storesund J.E."/>
            <person name="Kallscheuer N."/>
            <person name="Luecker S."/>
            <person name="Lage O.M."/>
            <person name="Pohl T."/>
            <person name="Merkel B.J."/>
            <person name="Hornburger P."/>
            <person name="Mueller R.-W."/>
            <person name="Bruemmer F."/>
            <person name="Labrenz M."/>
            <person name="Spormann A.M."/>
            <person name="Op den Camp H."/>
            <person name="Overmann J."/>
            <person name="Amann R."/>
            <person name="Jetten M.S.M."/>
            <person name="Mascher T."/>
            <person name="Medema M.H."/>
            <person name="Devos D.P."/>
            <person name="Kaster A.-K."/>
            <person name="Ovreas L."/>
            <person name="Rohde M."/>
            <person name="Galperin M.Y."/>
            <person name="Jogler C."/>
        </authorList>
    </citation>
    <scope>NUCLEOTIDE SEQUENCE [LARGE SCALE GENOMIC DNA]</scope>
    <source>
        <strain evidence="3 4">I41</strain>
    </source>
</reference>